<evidence type="ECO:0000259" key="1">
    <source>
        <dbReference type="Pfam" id="PF18734"/>
    </source>
</evidence>
<accession>A0A0G9MLC4</accession>
<dbReference type="Pfam" id="PF18734">
    <property type="entry name" value="HEPN_AbiU2"/>
    <property type="match status" value="1"/>
</dbReference>
<comment type="caution">
    <text evidence="2">The sequence shown here is derived from an EMBL/GenBank/DDBJ whole genome shotgun (WGS) entry which is preliminary data.</text>
</comment>
<organism evidence="2 3">
    <name type="scientific">Aurantiacibacter gangjinensis</name>
    <dbReference type="NCBI Taxonomy" id="502682"/>
    <lineage>
        <taxon>Bacteria</taxon>
        <taxon>Pseudomonadati</taxon>
        <taxon>Pseudomonadota</taxon>
        <taxon>Alphaproteobacteria</taxon>
        <taxon>Sphingomonadales</taxon>
        <taxon>Erythrobacteraceae</taxon>
        <taxon>Aurantiacibacter</taxon>
    </lineage>
</organism>
<dbReference type="Proteomes" id="UP000053070">
    <property type="component" value="Unassembled WGS sequence"/>
</dbReference>
<protein>
    <recommendedName>
        <fullName evidence="1">HEPN AbiU2-like domain-containing protein</fullName>
    </recommendedName>
</protein>
<sequence>MSELSPQDDYEKRLQRFLVLVHGQEGLIAKLAIFREVVRHYRERGEGLWEISPPLYFFARAMQSDVLLALARILEEKKRSWGNLEKFLDFSAANSGRIVWKNGKFSEAVAFKHKSALAAHSDIIASIRGRRDKVIAHLDRKYFFDPEAAEDDFPLADEAMIALANEIINILHEHEQGVSDSWSFHLAEFYQIGVDNMIRSLEAVARERKQGA</sequence>
<name>A0A0G9MLC4_9SPHN</name>
<dbReference type="AlphaFoldDB" id="A0A0G9MLC4"/>
<gene>
    <name evidence="2" type="ORF">AAW01_07915</name>
</gene>
<evidence type="ECO:0000313" key="2">
    <source>
        <dbReference type="EMBL" id="KLE31492.1"/>
    </source>
</evidence>
<proteinExistence type="predicted"/>
<dbReference type="EMBL" id="LBHC01000002">
    <property type="protein sequence ID" value="KLE31492.1"/>
    <property type="molecule type" value="Genomic_DNA"/>
</dbReference>
<keyword evidence="3" id="KW-1185">Reference proteome</keyword>
<dbReference type="InterPro" id="IPR040704">
    <property type="entry name" value="HEPN_AbiU2"/>
</dbReference>
<dbReference type="PATRIC" id="fig|502682.8.peg.1620"/>
<evidence type="ECO:0000313" key="3">
    <source>
        <dbReference type="Proteomes" id="UP000053070"/>
    </source>
</evidence>
<reference evidence="2 3" key="1">
    <citation type="submission" date="2015-04" db="EMBL/GenBank/DDBJ databases">
        <title>The draft genome sequence of Erythrobacr gangjinensis K7-2.</title>
        <authorList>
            <person name="Zhuang L."/>
            <person name="Liu Y."/>
            <person name="Shao Z."/>
        </authorList>
    </citation>
    <scope>NUCLEOTIDE SEQUENCE [LARGE SCALE GENOMIC DNA]</scope>
    <source>
        <strain evidence="2 3">K7-2</strain>
    </source>
</reference>
<feature type="domain" description="HEPN AbiU2-like" evidence="1">
    <location>
        <begin position="24"/>
        <end position="192"/>
    </location>
</feature>